<dbReference type="PANTHER" id="PTHR38097">
    <property type="match status" value="1"/>
</dbReference>
<reference evidence="7 8" key="1">
    <citation type="submission" date="2019-02" db="EMBL/GenBank/DDBJ databases">
        <title>Genomic Encyclopedia of Type Strains, Phase IV (KMG-IV): sequencing the most valuable type-strain genomes for metagenomic binning, comparative biology and taxonomic classification.</title>
        <authorList>
            <person name="Goeker M."/>
        </authorList>
    </citation>
    <scope>NUCLEOTIDE SEQUENCE [LARGE SCALE GENOMIC DNA]</scope>
    <source>
        <strain evidence="7 8">DSM 19570</strain>
    </source>
</reference>
<name>A0A4V2FTH0_9BURK</name>
<dbReference type="OrthoDB" id="5297879at2"/>
<dbReference type="SMART" id="SM00528">
    <property type="entry name" value="HNS"/>
    <property type="match status" value="1"/>
</dbReference>
<dbReference type="GO" id="GO:0009295">
    <property type="term" value="C:nucleoid"/>
    <property type="evidence" value="ECO:0007669"/>
    <property type="project" value="UniProtKB-SubCell"/>
</dbReference>
<organism evidence="7 8">
    <name type="scientific">Rivibacter subsaxonicus</name>
    <dbReference type="NCBI Taxonomy" id="457575"/>
    <lineage>
        <taxon>Bacteria</taxon>
        <taxon>Pseudomonadati</taxon>
        <taxon>Pseudomonadota</taxon>
        <taxon>Betaproteobacteria</taxon>
        <taxon>Burkholderiales</taxon>
        <taxon>Rivibacter</taxon>
    </lineage>
</organism>
<dbReference type="InterPro" id="IPR027444">
    <property type="entry name" value="H-NS_C_dom"/>
</dbReference>
<evidence type="ECO:0000256" key="5">
    <source>
        <dbReference type="SAM" id="Coils"/>
    </source>
</evidence>
<dbReference type="SUPFAM" id="SSF81273">
    <property type="entry name" value="H-NS histone-like proteins"/>
    <property type="match status" value="1"/>
</dbReference>
<proteinExistence type="inferred from homology"/>
<comment type="caution">
    <text evidence="7">The sequence shown here is derived from an EMBL/GenBank/DDBJ whole genome shotgun (WGS) entry which is preliminary data.</text>
</comment>
<feature type="coiled-coil region" evidence="5">
    <location>
        <begin position="4"/>
        <end position="34"/>
    </location>
</feature>
<dbReference type="Gene3D" id="4.10.430.10">
    <property type="entry name" value="Histone-like protein H-NS, C-terminal domain"/>
    <property type="match status" value="1"/>
</dbReference>
<keyword evidence="3" id="KW-0963">Cytoplasm</keyword>
<protein>
    <submittedName>
        <fullName evidence="7">DNA-binding protein H-NS</fullName>
    </submittedName>
</protein>
<evidence type="ECO:0000259" key="6">
    <source>
        <dbReference type="SMART" id="SM00528"/>
    </source>
</evidence>
<evidence type="ECO:0000256" key="3">
    <source>
        <dbReference type="ARBA" id="ARBA00022490"/>
    </source>
</evidence>
<keyword evidence="5" id="KW-0175">Coiled coil</keyword>
<sequence length="111" mass="11901">MATYQELLAQRATLEQQQAELERQIADARRAERAGVLAQIKSLMAQHGVTLAELGGAGAKAARGAKPAGTSKVAPKYRNAVTGDTWSGRGLKPKWLQTAIASGRKLEDFKI</sequence>
<dbReference type="Proteomes" id="UP000293671">
    <property type="component" value="Unassembled WGS sequence"/>
</dbReference>
<gene>
    <name evidence="7" type="ORF">EV670_2543</name>
</gene>
<comment type="similarity">
    <text evidence="2">Belongs to the histone-like protein H-NS family.</text>
</comment>
<dbReference type="Pfam" id="PF00816">
    <property type="entry name" value="Histone_HNS"/>
    <property type="match status" value="1"/>
</dbReference>
<dbReference type="InterPro" id="IPR037150">
    <property type="entry name" value="H-NS_C_dom_sf"/>
</dbReference>
<dbReference type="RefSeq" id="WP_130432602.1">
    <property type="nucleotide sequence ID" value="NZ_SHKP01000006.1"/>
</dbReference>
<comment type="subcellular location">
    <subcellularLocation>
        <location evidence="1">Cytoplasm</location>
        <location evidence="1">Nucleoid</location>
    </subcellularLocation>
</comment>
<evidence type="ECO:0000313" key="7">
    <source>
        <dbReference type="EMBL" id="RZT98135.1"/>
    </source>
</evidence>
<accession>A0A4V2FTH0</accession>
<dbReference type="AlphaFoldDB" id="A0A4V2FTH0"/>
<dbReference type="PANTHER" id="PTHR38097:SF2">
    <property type="entry name" value="DNA-BINDING PROTEIN STPA"/>
    <property type="match status" value="1"/>
</dbReference>
<evidence type="ECO:0000256" key="4">
    <source>
        <dbReference type="ARBA" id="ARBA00023125"/>
    </source>
</evidence>
<dbReference type="EMBL" id="SHKP01000006">
    <property type="protein sequence ID" value="RZT98135.1"/>
    <property type="molecule type" value="Genomic_DNA"/>
</dbReference>
<evidence type="ECO:0000256" key="2">
    <source>
        <dbReference type="ARBA" id="ARBA00010610"/>
    </source>
</evidence>
<evidence type="ECO:0000256" key="1">
    <source>
        <dbReference type="ARBA" id="ARBA00004453"/>
    </source>
</evidence>
<keyword evidence="8" id="KW-1185">Reference proteome</keyword>
<dbReference type="GO" id="GO:0003677">
    <property type="term" value="F:DNA binding"/>
    <property type="evidence" value="ECO:0007669"/>
    <property type="project" value="UniProtKB-KW"/>
</dbReference>
<feature type="domain" description="DNA-binding protein H-NS-like C-terminal" evidence="6">
    <location>
        <begin position="67"/>
        <end position="111"/>
    </location>
</feature>
<evidence type="ECO:0000313" key="8">
    <source>
        <dbReference type="Proteomes" id="UP000293671"/>
    </source>
</evidence>
<keyword evidence="4 7" id="KW-0238">DNA-binding</keyword>